<keyword evidence="1 3" id="KW-0378">Hydrolase</keyword>
<dbReference type="SUPFAM" id="SSF55811">
    <property type="entry name" value="Nudix"/>
    <property type="match status" value="1"/>
</dbReference>
<dbReference type="Gene3D" id="3.90.79.10">
    <property type="entry name" value="Nucleoside Triphosphate Pyrophosphohydrolase"/>
    <property type="match status" value="1"/>
</dbReference>
<gene>
    <name evidence="3" type="ORF">J8N05_36240</name>
</gene>
<dbReference type="AlphaFoldDB" id="A0A941BBE5"/>
<feature type="domain" description="Nudix hydrolase" evidence="2">
    <location>
        <begin position="45"/>
        <end position="173"/>
    </location>
</feature>
<evidence type="ECO:0000256" key="1">
    <source>
        <dbReference type="ARBA" id="ARBA00022801"/>
    </source>
</evidence>
<comment type="caution">
    <text evidence="3">The sequence shown here is derived from an EMBL/GenBank/DDBJ whole genome shotgun (WGS) entry which is preliminary data.</text>
</comment>
<accession>A0A941BBE5</accession>
<proteinExistence type="predicted"/>
<dbReference type="InterPro" id="IPR020476">
    <property type="entry name" value="Nudix_hydrolase"/>
</dbReference>
<dbReference type="RefSeq" id="WP_210890725.1">
    <property type="nucleotide sequence ID" value="NZ_JAGPYQ010000002.1"/>
</dbReference>
<dbReference type="Proteomes" id="UP000677413">
    <property type="component" value="Unassembled WGS sequence"/>
</dbReference>
<name>A0A941BBE5_9ACTN</name>
<dbReference type="Pfam" id="PF00293">
    <property type="entry name" value="NUDIX"/>
    <property type="match status" value="1"/>
</dbReference>
<dbReference type="EMBL" id="JAGPYQ010000002">
    <property type="protein sequence ID" value="MBQ0853617.1"/>
    <property type="molecule type" value="Genomic_DNA"/>
</dbReference>
<dbReference type="InterPro" id="IPR000086">
    <property type="entry name" value="NUDIX_hydrolase_dom"/>
</dbReference>
<evidence type="ECO:0000313" key="4">
    <source>
        <dbReference type="Proteomes" id="UP000677413"/>
    </source>
</evidence>
<evidence type="ECO:0000259" key="2">
    <source>
        <dbReference type="PROSITE" id="PS51462"/>
    </source>
</evidence>
<dbReference type="GO" id="GO:0016787">
    <property type="term" value="F:hydrolase activity"/>
    <property type="evidence" value="ECO:0007669"/>
    <property type="project" value="UniProtKB-KW"/>
</dbReference>
<evidence type="ECO:0000313" key="3">
    <source>
        <dbReference type="EMBL" id="MBQ0853617.1"/>
    </source>
</evidence>
<reference evidence="3 4" key="1">
    <citation type="submission" date="2021-04" db="EMBL/GenBank/DDBJ databases">
        <authorList>
            <person name="Tang X."/>
            <person name="Zhou X."/>
            <person name="Chen X."/>
            <person name="Cernava T."/>
            <person name="Zhang C."/>
        </authorList>
    </citation>
    <scope>NUCLEOTIDE SEQUENCE [LARGE SCALE GENOMIC DNA]</scope>
    <source>
        <strain evidence="3 4">BH-SS-21</strain>
    </source>
</reference>
<dbReference type="InterPro" id="IPR015797">
    <property type="entry name" value="NUDIX_hydrolase-like_dom_sf"/>
</dbReference>
<dbReference type="PROSITE" id="PS51462">
    <property type="entry name" value="NUDIX"/>
    <property type="match status" value="1"/>
</dbReference>
<sequence>MDDNEHRGPWLRHSRTRVHAAPHLTAYRDEVTLPDGRAGHYDWVDVADQVRVAALVDGCLLVVEQYHYLSGPMWQLPGGSVEPGDEDSGTAARRELAEETGYFGGDWSKRGAPQPLPALTPARVHLWRATGLTPGAPAPDPFETDLKIRHVSLTAALSAVRDGRIDCAASAALVLAVALEDDTAHR</sequence>
<dbReference type="PRINTS" id="PR00502">
    <property type="entry name" value="NUDIXFAMILY"/>
</dbReference>
<organism evidence="3 4">
    <name type="scientific">Streptomyces liliiviolaceus</name>
    <dbReference type="NCBI Taxonomy" id="2823109"/>
    <lineage>
        <taxon>Bacteria</taxon>
        <taxon>Bacillati</taxon>
        <taxon>Actinomycetota</taxon>
        <taxon>Actinomycetes</taxon>
        <taxon>Kitasatosporales</taxon>
        <taxon>Streptomycetaceae</taxon>
        <taxon>Streptomyces</taxon>
    </lineage>
</organism>
<keyword evidence="4" id="KW-1185">Reference proteome</keyword>
<protein>
    <submittedName>
        <fullName evidence="3">NUDIX hydrolase</fullName>
    </submittedName>
</protein>